<dbReference type="AlphaFoldDB" id="A0A3N1Y0A5"/>
<dbReference type="UniPathway" id="UPA00392"/>
<evidence type="ECO:0000313" key="7">
    <source>
        <dbReference type="Proteomes" id="UP000276634"/>
    </source>
</evidence>
<comment type="subcellular location">
    <subcellularLocation>
        <location evidence="5">Cytoplasm</location>
    </subcellularLocation>
</comment>
<dbReference type="InterPro" id="IPR043133">
    <property type="entry name" value="GTP-CH-I_C/QueF"/>
</dbReference>
<keyword evidence="3 5" id="KW-0521">NADP</keyword>
<dbReference type="InterPro" id="IPR029500">
    <property type="entry name" value="QueF"/>
</dbReference>
<keyword evidence="4 5" id="KW-0560">Oxidoreductase</keyword>
<dbReference type="PANTHER" id="PTHR34354">
    <property type="entry name" value="NADPH-DEPENDENT 7-CYANO-7-DEAZAGUANINE REDUCTASE"/>
    <property type="match status" value="1"/>
</dbReference>
<dbReference type="SUPFAM" id="SSF55620">
    <property type="entry name" value="Tetrahydrobiopterin biosynthesis enzymes-like"/>
    <property type="match status" value="1"/>
</dbReference>
<proteinExistence type="inferred from homology"/>
<dbReference type="EMBL" id="RJVI01000002">
    <property type="protein sequence ID" value="ROR32250.1"/>
    <property type="molecule type" value="Genomic_DNA"/>
</dbReference>
<dbReference type="GO" id="GO:0008616">
    <property type="term" value="P:tRNA queuosine(34) biosynthetic process"/>
    <property type="evidence" value="ECO:0007669"/>
    <property type="project" value="UniProtKB-UniRule"/>
</dbReference>
<dbReference type="HAMAP" id="MF_00818">
    <property type="entry name" value="QueF_type1"/>
    <property type="match status" value="1"/>
</dbReference>
<dbReference type="RefSeq" id="WP_123401213.1">
    <property type="nucleotide sequence ID" value="NZ_RJVI01000002.1"/>
</dbReference>
<keyword evidence="2 5" id="KW-0671">Queuosine biosynthesis</keyword>
<comment type="pathway">
    <text evidence="5">tRNA modification; tRNA-queuosine biosynthesis.</text>
</comment>
<organism evidence="6 7">
    <name type="scientific">Inmirania thermothiophila</name>
    <dbReference type="NCBI Taxonomy" id="1750597"/>
    <lineage>
        <taxon>Bacteria</taxon>
        <taxon>Pseudomonadati</taxon>
        <taxon>Pseudomonadota</taxon>
        <taxon>Gammaproteobacteria</taxon>
        <taxon>Chromatiales</taxon>
        <taxon>Ectothiorhodospiraceae</taxon>
        <taxon>Inmirania</taxon>
    </lineage>
</organism>
<dbReference type="Proteomes" id="UP000276634">
    <property type="component" value="Unassembled WGS sequence"/>
</dbReference>
<dbReference type="PIRSF" id="PIRSF027377">
    <property type="entry name" value="Nitrile_oxidored_QueF"/>
    <property type="match status" value="1"/>
</dbReference>
<comment type="similarity">
    <text evidence="5">Belongs to the GTP cyclohydrolase I family. QueF type 1 subfamily.</text>
</comment>
<dbReference type="OrthoDB" id="9789995at2"/>
<keyword evidence="1 5" id="KW-0963">Cytoplasm</keyword>
<keyword evidence="7" id="KW-1185">Reference proteome</keyword>
<dbReference type="InterPro" id="IPR016856">
    <property type="entry name" value="QueF_type1"/>
</dbReference>
<name>A0A3N1Y0A5_9GAMM</name>
<reference evidence="6 7" key="1">
    <citation type="submission" date="2018-11" db="EMBL/GenBank/DDBJ databases">
        <title>Genomic Encyclopedia of Type Strains, Phase IV (KMG-IV): sequencing the most valuable type-strain genomes for metagenomic binning, comparative biology and taxonomic classification.</title>
        <authorList>
            <person name="Goeker M."/>
        </authorList>
    </citation>
    <scope>NUCLEOTIDE SEQUENCE [LARGE SCALE GENOMIC DNA]</scope>
    <source>
        <strain evidence="6 7">DSM 100275</strain>
    </source>
</reference>
<dbReference type="EC" id="1.7.1.13" evidence="5"/>
<sequence>MSTRPSKNLETFPNPEPGRDYTIRIRAPEFTCLCPKTGQPDFATLLIEYVPDRLCVELKSLKLYIWSYRDEGHFHEAVTNRILDDLVAAVQPRFMRLTAEFNVRGGIWTTVVAEHRAEGWRPPEPVTLPG</sequence>
<dbReference type="Gene3D" id="3.30.1130.10">
    <property type="match status" value="1"/>
</dbReference>
<dbReference type="InterPro" id="IPR050084">
    <property type="entry name" value="NADPH_dep_7-cyano-7-deazaG_red"/>
</dbReference>
<accession>A0A3N1Y0A5</accession>
<comment type="function">
    <text evidence="5">Catalyzes the NADPH-dependent reduction of 7-cyano-7-deazaguanine (preQ0) to 7-aminomethyl-7-deazaguanine (preQ1).</text>
</comment>
<protein>
    <recommendedName>
        <fullName evidence="5">NADPH-dependent 7-cyano-7-deazaguanine reductase</fullName>
        <ecNumber evidence="5">1.7.1.13</ecNumber>
    </recommendedName>
    <alternativeName>
        <fullName evidence="5">7-cyano-7-carbaguanine reductase</fullName>
    </alternativeName>
    <alternativeName>
        <fullName evidence="5">NADPH-dependent nitrile oxidoreductase</fullName>
    </alternativeName>
    <alternativeName>
        <fullName evidence="5">PreQ(0) reductase</fullName>
    </alternativeName>
</protein>
<dbReference type="PANTHER" id="PTHR34354:SF1">
    <property type="entry name" value="NADPH-DEPENDENT 7-CYANO-7-DEAZAGUANINE REDUCTASE"/>
    <property type="match status" value="1"/>
</dbReference>
<comment type="catalytic activity">
    <reaction evidence="5">
        <text>7-aminomethyl-7-carbaguanine + 2 NADP(+) = 7-cyano-7-carbaguanine + 2 NADPH + 3 H(+)</text>
        <dbReference type="Rhea" id="RHEA:13409"/>
        <dbReference type="ChEBI" id="CHEBI:15378"/>
        <dbReference type="ChEBI" id="CHEBI:45075"/>
        <dbReference type="ChEBI" id="CHEBI:57783"/>
        <dbReference type="ChEBI" id="CHEBI:58349"/>
        <dbReference type="ChEBI" id="CHEBI:58703"/>
        <dbReference type="EC" id="1.7.1.13"/>
    </reaction>
</comment>
<evidence type="ECO:0000256" key="3">
    <source>
        <dbReference type="ARBA" id="ARBA00022857"/>
    </source>
</evidence>
<dbReference type="GO" id="GO:0033739">
    <property type="term" value="F:preQ1 synthase activity"/>
    <property type="evidence" value="ECO:0007669"/>
    <property type="project" value="UniProtKB-UniRule"/>
</dbReference>
<feature type="active site" description="Proton donor" evidence="5">
    <location>
        <position position="41"/>
    </location>
</feature>
<evidence type="ECO:0000256" key="5">
    <source>
        <dbReference type="HAMAP-Rule" id="MF_00818"/>
    </source>
</evidence>
<gene>
    <name evidence="5" type="primary">queF</name>
    <name evidence="6" type="ORF">EDC57_1447</name>
</gene>
<dbReference type="GO" id="GO:0005737">
    <property type="term" value="C:cytoplasm"/>
    <property type="evidence" value="ECO:0007669"/>
    <property type="project" value="UniProtKB-SubCell"/>
</dbReference>
<feature type="binding site" evidence="5">
    <location>
        <begin position="75"/>
        <end position="76"/>
    </location>
    <ligand>
        <name>substrate</name>
    </ligand>
</feature>
<dbReference type="Pfam" id="PF14489">
    <property type="entry name" value="QueF"/>
    <property type="match status" value="1"/>
</dbReference>
<feature type="active site" description="Thioimide intermediate" evidence="5">
    <location>
        <position position="34"/>
    </location>
</feature>
<evidence type="ECO:0000313" key="6">
    <source>
        <dbReference type="EMBL" id="ROR32250.1"/>
    </source>
</evidence>
<feature type="binding site" evidence="5">
    <location>
        <begin position="56"/>
        <end position="58"/>
    </location>
    <ligand>
        <name>substrate</name>
    </ligand>
</feature>
<comment type="caution">
    <text evidence="6">The sequence shown here is derived from an EMBL/GenBank/DDBJ whole genome shotgun (WGS) entry which is preliminary data.</text>
</comment>
<evidence type="ECO:0000256" key="4">
    <source>
        <dbReference type="ARBA" id="ARBA00023002"/>
    </source>
</evidence>
<dbReference type="NCBIfam" id="TIGR03139">
    <property type="entry name" value="QueF-II"/>
    <property type="match status" value="1"/>
</dbReference>
<evidence type="ECO:0000256" key="1">
    <source>
        <dbReference type="ARBA" id="ARBA00022490"/>
    </source>
</evidence>
<evidence type="ECO:0000256" key="2">
    <source>
        <dbReference type="ARBA" id="ARBA00022785"/>
    </source>
</evidence>